<gene>
    <name evidence="1" type="ORF">P5673_019437</name>
</gene>
<keyword evidence="2" id="KW-1185">Reference proteome</keyword>
<evidence type="ECO:0000313" key="1">
    <source>
        <dbReference type="EMBL" id="KAK2558310.1"/>
    </source>
</evidence>
<comment type="caution">
    <text evidence="1">The sequence shown here is derived from an EMBL/GenBank/DDBJ whole genome shotgun (WGS) entry which is preliminary data.</text>
</comment>
<reference evidence="1" key="2">
    <citation type="journal article" date="2023" name="Science">
        <title>Genomic signatures of disease resistance in endangered staghorn corals.</title>
        <authorList>
            <person name="Vollmer S.V."/>
            <person name="Selwyn J.D."/>
            <person name="Despard B.A."/>
            <person name="Roesel C.L."/>
        </authorList>
    </citation>
    <scope>NUCLEOTIDE SEQUENCE</scope>
    <source>
        <strain evidence="1">K2</strain>
    </source>
</reference>
<evidence type="ECO:0000313" key="2">
    <source>
        <dbReference type="Proteomes" id="UP001249851"/>
    </source>
</evidence>
<name>A0AAD9QCF4_ACRCE</name>
<dbReference type="Proteomes" id="UP001249851">
    <property type="component" value="Unassembled WGS sequence"/>
</dbReference>
<organism evidence="1 2">
    <name type="scientific">Acropora cervicornis</name>
    <name type="common">Staghorn coral</name>
    <dbReference type="NCBI Taxonomy" id="6130"/>
    <lineage>
        <taxon>Eukaryota</taxon>
        <taxon>Metazoa</taxon>
        <taxon>Cnidaria</taxon>
        <taxon>Anthozoa</taxon>
        <taxon>Hexacorallia</taxon>
        <taxon>Scleractinia</taxon>
        <taxon>Astrocoeniina</taxon>
        <taxon>Acroporidae</taxon>
        <taxon>Acropora</taxon>
    </lineage>
</organism>
<dbReference type="AlphaFoldDB" id="A0AAD9QCF4"/>
<proteinExistence type="predicted"/>
<dbReference type="EMBL" id="JARQWQ010000045">
    <property type="protein sequence ID" value="KAK2558310.1"/>
    <property type="molecule type" value="Genomic_DNA"/>
</dbReference>
<sequence>MSEKNPSLMGIKLNPKSLLASARPQWYRPMSSPKPKATIPSENAFASMFHLLHHFPLQKTNTISIRKTSLYNGLFMRLNQ</sequence>
<accession>A0AAD9QCF4</accession>
<reference evidence="1" key="1">
    <citation type="journal article" date="2023" name="G3 (Bethesda)">
        <title>Whole genome assembly and annotation of the endangered Caribbean coral Acropora cervicornis.</title>
        <authorList>
            <person name="Selwyn J.D."/>
            <person name="Vollmer S.V."/>
        </authorList>
    </citation>
    <scope>NUCLEOTIDE SEQUENCE</scope>
    <source>
        <strain evidence="1">K2</strain>
    </source>
</reference>
<protein>
    <submittedName>
        <fullName evidence="1">Uncharacterized protein</fullName>
    </submittedName>
</protein>